<reference evidence="2 3" key="1">
    <citation type="submission" date="2019-09" db="EMBL/GenBank/DDBJ databases">
        <title>Draft genome sequence of Acinetobacter tandoii W4-4-4 isolated from environmental water sample.</title>
        <authorList>
            <person name="Wee S.K."/>
            <person name="Yan B."/>
            <person name="Mustaffa S.B."/>
            <person name="Yap E.P.H."/>
        </authorList>
    </citation>
    <scope>NUCLEOTIDE SEQUENCE [LARGE SCALE GENOMIC DNA]</scope>
    <source>
        <strain evidence="2 3">W4-4-4</strain>
    </source>
</reference>
<name>A0A5N4WT36_9GAMM</name>
<keyword evidence="1" id="KW-0812">Transmembrane</keyword>
<keyword evidence="1" id="KW-0472">Membrane</keyword>
<evidence type="ECO:0000256" key="1">
    <source>
        <dbReference type="SAM" id="Phobius"/>
    </source>
</evidence>
<accession>A0A5N4WT36</accession>
<keyword evidence="1" id="KW-1133">Transmembrane helix</keyword>
<gene>
    <name evidence="2" type="ORF">F4W09_01980</name>
</gene>
<organism evidence="2 3">
    <name type="scientific">Acinetobacter tandoii</name>
    <dbReference type="NCBI Taxonomy" id="202954"/>
    <lineage>
        <taxon>Bacteria</taxon>
        <taxon>Pseudomonadati</taxon>
        <taxon>Pseudomonadota</taxon>
        <taxon>Gammaproteobacteria</taxon>
        <taxon>Moraxellales</taxon>
        <taxon>Moraxellaceae</taxon>
        <taxon>Acinetobacter</taxon>
    </lineage>
</organism>
<feature type="transmembrane region" description="Helical" evidence="1">
    <location>
        <begin position="39"/>
        <end position="62"/>
    </location>
</feature>
<evidence type="ECO:0000313" key="2">
    <source>
        <dbReference type="EMBL" id="KAB1859916.1"/>
    </source>
</evidence>
<protein>
    <submittedName>
        <fullName evidence="2">Uncharacterized protein</fullName>
    </submittedName>
</protein>
<dbReference type="Proteomes" id="UP000325788">
    <property type="component" value="Unassembled WGS sequence"/>
</dbReference>
<evidence type="ECO:0000313" key="3">
    <source>
        <dbReference type="Proteomes" id="UP000325788"/>
    </source>
</evidence>
<comment type="caution">
    <text evidence="2">The sequence shown here is derived from an EMBL/GenBank/DDBJ whole genome shotgun (WGS) entry which is preliminary data.</text>
</comment>
<proteinExistence type="predicted"/>
<dbReference type="EMBL" id="VXLD01000001">
    <property type="protein sequence ID" value="KAB1859916.1"/>
    <property type="molecule type" value="Genomic_DNA"/>
</dbReference>
<sequence length="64" mass="7449">MKTFASTHSCTQNKVQEHTPIYDLNAYLLRQRKLKHQKLLKNFVEATVFISMAAMTFSILFWGA</sequence>
<dbReference type="AlphaFoldDB" id="A0A5N4WT36"/>